<feature type="compositionally biased region" description="Basic residues" evidence="4">
    <location>
        <begin position="449"/>
        <end position="462"/>
    </location>
</feature>
<dbReference type="FunCoup" id="A0A482WVH2">
    <property type="interactions" value="57"/>
</dbReference>
<accession>A0A482WVH2</accession>
<dbReference type="Gene3D" id="2.60.40.3120">
    <property type="match status" value="1"/>
</dbReference>
<dbReference type="GO" id="GO:0008270">
    <property type="term" value="F:zinc ion binding"/>
    <property type="evidence" value="ECO:0007669"/>
    <property type="project" value="InterPro"/>
</dbReference>
<proteinExistence type="inferred from homology"/>
<protein>
    <recommendedName>
        <fullName evidence="5">Peptidase M14 domain-containing protein</fullName>
    </recommendedName>
</protein>
<dbReference type="PANTHER" id="PTHR12756:SF9">
    <property type="entry name" value="CYTOSOLIC CARBOXYPEPTIDASE 6"/>
    <property type="match status" value="1"/>
</dbReference>
<dbReference type="GO" id="GO:0006508">
    <property type="term" value="P:proteolysis"/>
    <property type="evidence" value="ECO:0007669"/>
    <property type="project" value="InterPro"/>
</dbReference>
<evidence type="ECO:0000256" key="4">
    <source>
        <dbReference type="SAM" id="MobiDB-lite"/>
    </source>
</evidence>
<evidence type="ECO:0000256" key="1">
    <source>
        <dbReference type="ARBA" id="ARBA00001947"/>
    </source>
</evidence>
<dbReference type="STRING" id="195883.A0A482WVH2"/>
<feature type="region of interest" description="Disordered" evidence="4">
    <location>
        <begin position="1"/>
        <end position="35"/>
    </location>
</feature>
<dbReference type="Gene3D" id="3.40.630.10">
    <property type="entry name" value="Zn peptidases"/>
    <property type="match status" value="1"/>
</dbReference>
<dbReference type="AlphaFoldDB" id="A0A482WVH2"/>
<dbReference type="Pfam" id="PF00246">
    <property type="entry name" value="Peptidase_M14"/>
    <property type="match status" value="1"/>
</dbReference>
<evidence type="ECO:0000259" key="5">
    <source>
        <dbReference type="PROSITE" id="PS52035"/>
    </source>
</evidence>
<dbReference type="PROSITE" id="PS52035">
    <property type="entry name" value="PEPTIDASE_M14"/>
    <property type="match status" value="1"/>
</dbReference>
<dbReference type="InterPro" id="IPR040626">
    <property type="entry name" value="Pepdidase_M14_N"/>
</dbReference>
<comment type="similarity">
    <text evidence="2 3">Belongs to the peptidase M14 family.</text>
</comment>
<dbReference type="Pfam" id="PF18027">
    <property type="entry name" value="Pepdidase_M14_N"/>
    <property type="match status" value="1"/>
</dbReference>
<dbReference type="SUPFAM" id="SSF53187">
    <property type="entry name" value="Zn-dependent exopeptidases"/>
    <property type="match status" value="1"/>
</dbReference>
<comment type="caution">
    <text evidence="3">Lacks conserved residue(s) required for the propagation of feature annotation.</text>
</comment>
<feature type="domain" description="Peptidase M14" evidence="5">
    <location>
        <begin position="162"/>
        <end position="433"/>
    </location>
</feature>
<dbReference type="InterPro" id="IPR050821">
    <property type="entry name" value="Cytosolic_carboxypeptidase"/>
</dbReference>
<dbReference type="GO" id="GO:0004181">
    <property type="term" value="F:metallocarboxypeptidase activity"/>
    <property type="evidence" value="ECO:0007669"/>
    <property type="project" value="InterPro"/>
</dbReference>
<dbReference type="InParanoid" id="A0A482WVH2"/>
<sequence>MGDFDSESEDSDNEGGLGNVSRVVMRPPGHSGKAKRGHLCFDAAFETGNLGRVLLVSDFEYDLFIRPDTCNPRLRLWFHFTVDNIRIDQRVIFNIVNFSKKRTLFLNGMTPLVRSHFRNKWQRMPRKNVYYHKSPYHMSNYILTFSFTFDKEEDVYDFSFSYPYSYSKLQAHLEVIERKNFPHFKRELLGKSIQNRRLDILTITHPKNMTAGQQLRVVVIMARIHPGESPSSFVCQGIIDFLVSNHPIAIILREHIVFKIVPMLNPDGVFLGNYRSSLMGLDLNRWWNSISHWLHPTLHSVFSFLSAIDQDKNMELDFVMDIHAHCSLLGVFVYGNTYDDVFRYERHIVFPKLLAQNTDGYESCNTMYNRDVNKAGSSRRVLCDVLKDSVNCYSLIVSYHGYKHPNVPGVHYYTEESYYRLGRNVVRTYLDYYRITGVVPAAEREPRQARPRRRQPRTKSMHSRSVPGHACHSAMPSSREASAHRVALTFRDDAISGEVEGEKRRVHVWMRRRRCRSQPPPARSKTAPPPPQPPRVNIIDFNTLTRGGLELAKKRDRNAPPY</sequence>
<dbReference type="Proteomes" id="UP000291343">
    <property type="component" value="Unassembled WGS sequence"/>
</dbReference>
<feature type="region of interest" description="Disordered" evidence="4">
    <location>
        <begin position="510"/>
        <end position="538"/>
    </location>
</feature>
<name>A0A482WVH2_LAOST</name>
<reference evidence="6 7" key="1">
    <citation type="journal article" date="2017" name="Gigascience">
        <title>Genome sequence of the small brown planthopper, Laodelphax striatellus.</title>
        <authorList>
            <person name="Zhu J."/>
            <person name="Jiang F."/>
            <person name="Wang X."/>
            <person name="Yang P."/>
            <person name="Bao Y."/>
            <person name="Zhao W."/>
            <person name="Wang W."/>
            <person name="Lu H."/>
            <person name="Wang Q."/>
            <person name="Cui N."/>
            <person name="Li J."/>
            <person name="Chen X."/>
            <person name="Luo L."/>
            <person name="Yu J."/>
            <person name="Kang L."/>
            <person name="Cui F."/>
        </authorList>
    </citation>
    <scope>NUCLEOTIDE SEQUENCE [LARGE SCALE GENOMIC DNA]</scope>
    <source>
        <strain evidence="6">Lst14</strain>
    </source>
</reference>
<gene>
    <name evidence="6" type="ORF">LSTR_LSTR005648</name>
</gene>
<evidence type="ECO:0000256" key="2">
    <source>
        <dbReference type="ARBA" id="ARBA00005988"/>
    </source>
</evidence>
<comment type="caution">
    <text evidence="6">The sequence shown here is derived from an EMBL/GenBank/DDBJ whole genome shotgun (WGS) entry which is preliminary data.</text>
</comment>
<keyword evidence="7" id="KW-1185">Reference proteome</keyword>
<dbReference type="PANTHER" id="PTHR12756">
    <property type="entry name" value="CYTOSOLIC CARBOXYPEPTIDASE"/>
    <property type="match status" value="1"/>
</dbReference>
<comment type="cofactor">
    <cofactor evidence="1">
        <name>Zn(2+)</name>
        <dbReference type="ChEBI" id="CHEBI:29105"/>
    </cofactor>
</comment>
<evidence type="ECO:0000256" key="3">
    <source>
        <dbReference type="PROSITE-ProRule" id="PRU01379"/>
    </source>
</evidence>
<feature type="region of interest" description="Disordered" evidence="4">
    <location>
        <begin position="443"/>
        <end position="483"/>
    </location>
</feature>
<dbReference type="CDD" id="cd06908">
    <property type="entry name" value="M14_AGBL4_like"/>
    <property type="match status" value="1"/>
</dbReference>
<dbReference type="EMBL" id="QKKF02024710">
    <property type="protein sequence ID" value="RZF37316.1"/>
    <property type="molecule type" value="Genomic_DNA"/>
</dbReference>
<feature type="compositionally biased region" description="Pro residues" evidence="4">
    <location>
        <begin position="518"/>
        <end position="534"/>
    </location>
</feature>
<feature type="compositionally biased region" description="Acidic residues" evidence="4">
    <location>
        <begin position="1"/>
        <end position="13"/>
    </location>
</feature>
<evidence type="ECO:0000313" key="6">
    <source>
        <dbReference type="EMBL" id="RZF37316.1"/>
    </source>
</evidence>
<dbReference type="SMART" id="SM00631">
    <property type="entry name" value="Zn_pept"/>
    <property type="match status" value="1"/>
</dbReference>
<organism evidence="6 7">
    <name type="scientific">Laodelphax striatellus</name>
    <name type="common">Small brown planthopper</name>
    <name type="synonym">Delphax striatella</name>
    <dbReference type="NCBI Taxonomy" id="195883"/>
    <lineage>
        <taxon>Eukaryota</taxon>
        <taxon>Metazoa</taxon>
        <taxon>Ecdysozoa</taxon>
        <taxon>Arthropoda</taxon>
        <taxon>Hexapoda</taxon>
        <taxon>Insecta</taxon>
        <taxon>Pterygota</taxon>
        <taxon>Neoptera</taxon>
        <taxon>Paraneoptera</taxon>
        <taxon>Hemiptera</taxon>
        <taxon>Auchenorrhyncha</taxon>
        <taxon>Fulgoroidea</taxon>
        <taxon>Delphacidae</taxon>
        <taxon>Criomorphinae</taxon>
        <taxon>Laodelphax</taxon>
    </lineage>
</organism>
<dbReference type="InterPro" id="IPR000834">
    <property type="entry name" value="Peptidase_M14"/>
</dbReference>
<dbReference type="SMR" id="A0A482WVH2"/>
<feature type="region of interest" description="Disordered" evidence="4">
    <location>
        <begin position="543"/>
        <end position="562"/>
    </location>
</feature>
<dbReference type="OrthoDB" id="10253041at2759"/>
<evidence type="ECO:0000313" key="7">
    <source>
        <dbReference type="Proteomes" id="UP000291343"/>
    </source>
</evidence>